<sequence length="148" mass="16573">MALGFLIAAVVAFGLFQGLVEYRSFDPYGERMLETRGYEVWRAIYESGHAGYLDDFLRFFIAGLVLGAVITMASPFLVNVLGRSRLLWWVGICASAMATIAVCGCMLWMQYASGQAADPEFEYGPGYFFLLIFPLLNFIGLLCIRKQH</sequence>
<keyword evidence="1" id="KW-0472">Membrane</keyword>
<evidence type="ECO:0000313" key="2">
    <source>
        <dbReference type="EMBL" id="MFC7337012.1"/>
    </source>
</evidence>
<reference evidence="3" key="1">
    <citation type="journal article" date="2019" name="Int. J. Syst. Evol. Microbiol.">
        <title>The Global Catalogue of Microorganisms (GCM) 10K type strain sequencing project: providing services to taxonomists for standard genome sequencing and annotation.</title>
        <authorList>
            <consortium name="The Broad Institute Genomics Platform"/>
            <consortium name="The Broad Institute Genome Sequencing Center for Infectious Disease"/>
            <person name="Wu L."/>
            <person name="Ma J."/>
        </authorList>
    </citation>
    <scope>NUCLEOTIDE SEQUENCE [LARGE SCALE GENOMIC DNA]</scope>
    <source>
        <strain evidence="3">CGMCC 4.1467</strain>
    </source>
</reference>
<keyword evidence="1" id="KW-0812">Transmembrane</keyword>
<protein>
    <submittedName>
        <fullName evidence="2">Uncharacterized protein</fullName>
    </submittedName>
</protein>
<evidence type="ECO:0000313" key="3">
    <source>
        <dbReference type="Proteomes" id="UP001596472"/>
    </source>
</evidence>
<feature type="transmembrane region" description="Helical" evidence="1">
    <location>
        <begin position="56"/>
        <end position="79"/>
    </location>
</feature>
<proteinExistence type="predicted"/>
<gene>
    <name evidence="2" type="ORF">ACFQY0_07480</name>
</gene>
<feature type="transmembrane region" description="Helical" evidence="1">
    <location>
        <begin position="86"/>
        <end position="111"/>
    </location>
</feature>
<dbReference type="Proteomes" id="UP001596472">
    <property type="component" value="Unassembled WGS sequence"/>
</dbReference>
<dbReference type="EMBL" id="JBHTBS010000003">
    <property type="protein sequence ID" value="MFC7337012.1"/>
    <property type="molecule type" value="Genomic_DNA"/>
</dbReference>
<name>A0ABW2L3U9_9BACT</name>
<comment type="caution">
    <text evidence="2">The sequence shown here is derived from an EMBL/GenBank/DDBJ whole genome shotgun (WGS) entry which is preliminary data.</text>
</comment>
<dbReference type="RefSeq" id="WP_379710919.1">
    <property type="nucleotide sequence ID" value="NZ_JBHTBS010000003.1"/>
</dbReference>
<evidence type="ECO:0000256" key="1">
    <source>
        <dbReference type="SAM" id="Phobius"/>
    </source>
</evidence>
<feature type="transmembrane region" description="Helical" evidence="1">
    <location>
        <begin position="123"/>
        <end position="144"/>
    </location>
</feature>
<keyword evidence="1" id="KW-1133">Transmembrane helix</keyword>
<organism evidence="2 3">
    <name type="scientific">Haloferula chungangensis</name>
    <dbReference type="NCBI Taxonomy" id="1048331"/>
    <lineage>
        <taxon>Bacteria</taxon>
        <taxon>Pseudomonadati</taxon>
        <taxon>Verrucomicrobiota</taxon>
        <taxon>Verrucomicrobiia</taxon>
        <taxon>Verrucomicrobiales</taxon>
        <taxon>Verrucomicrobiaceae</taxon>
        <taxon>Haloferula</taxon>
    </lineage>
</organism>
<keyword evidence="3" id="KW-1185">Reference proteome</keyword>
<accession>A0ABW2L3U9</accession>